<evidence type="ECO:0000313" key="6">
    <source>
        <dbReference type="Proteomes" id="UP001153620"/>
    </source>
</evidence>
<reference evidence="5" key="1">
    <citation type="submission" date="2022-01" db="EMBL/GenBank/DDBJ databases">
        <authorList>
            <person name="King R."/>
        </authorList>
    </citation>
    <scope>NUCLEOTIDE SEQUENCE</scope>
</reference>
<evidence type="ECO:0000256" key="3">
    <source>
        <dbReference type="SAM" id="SignalP"/>
    </source>
</evidence>
<feature type="chain" id="PRO_5040454197" description="Peptidase S1 domain-containing protein" evidence="3">
    <location>
        <begin position="19"/>
        <end position="582"/>
    </location>
</feature>
<dbReference type="SUPFAM" id="SSF50494">
    <property type="entry name" value="Trypsin-like serine proteases"/>
    <property type="match status" value="1"/>
</dbReference>
<gene>
    <name evidence="5" type="ORF">CHIRRI_LOCUS7891</name>
</gene>
<dbReference type="Proteomes" id="UP001153620">
    <property type="component" value="Chromosome 2"/>
</dbReference>
<dbReference type="InterPro" id="IPR051333">
    <property type="entry name" value="CLIP_Serine_Protease"/>
</dbReference>
<dbReference type="FunFam" id="2.40.10.10:FF:000068">
    <property type="entry name" value="transmembrane protease serine 2"/>
    <property type="match status" value="1"/>
</dbReference>
<organism evidence="5 6">
    <name type="scientific">Chironomus riparius</name>
    <dbReference type="NCBI Taxonomy" id="315576"/>
    <lineage>
        <taxon>Eukaryota</taxon>
        <taxon>Metazoa</taxon>
        <taxon>Ecdysozoa</taxon>
        <taxon>Arthropoda</taxon>
        <taxon>Hexapoda</taxon>
        <taxon>Insecta</taxon>
        <taxon>Pterygota</taxon>
        <taxon>Neoptera</taxon>
        <taxon>Endopterygota</taxon>
        <taxon>Diptera</taxon>
        <taxon>Nematocera</taxon>
        <taxon>Chironomoidea</taxon>
        <taxon>Chironomidae</taxon>
        <taxon>Chironominae</taxon>
        <taxon>Chironomus</taxon>
    </lineage>
</organism>
<dbReference type="InterPro" id="IPR001254">
    <property type="entry name" value="Trypsin_dom"/>
</dbReference>
<evidence type="ECO:0000256" key="1">
    <source>
        <dbReference type="ARBA" id="ARBA00023157"/>
    </source>
</evidence>
<reference evidence="5" key="2">
    <citation type="submission" date="2022-10" db="EMBL/GenBank/DDBJ databases">
        <authorList>
            <consortium name="ENA_rothamsted_submissions"/>
            <consortium name="culmorum"/>
            <person name="King R."/>
        </authorList>
    </citation>
    <scope>NUCLEOTIDE SEQUENCE</scope>
</reference>
<keyword evidence="1" id="KW-1015">Disulfide bond</keyword>
<keyword evidence="6" id="KW-1185">Reference proteome</keyword>
<dbReference type="InterPro" id="IPR018114">
    <property type="entry name" value="TRYPSIN_HIS"/>
</dbReference>
<comment type="similarity">
    <text evidence="2">Belongs to the peptidase S1 family. CLIP subfamily.</text>
</comment>
<keyword evidence="3" id="KW-0732">Signal</keyword>
<dbReference type="AlphaFoldDB" id="A0A9N9WTT5"/>
<name>A0A9N9WTT5_9DIPT</name>
<dbReference type="CDD" id="cd00190">
    <property type="entry name" value="Tryp_SPc"/>
    <property type="match status" value="1"/>
</dbReference>
<dbReference type="Gene3D" id="2.40.10.10">
    <property type="entry name" value="Trypsin-like serine proteases"/>
    <property type="match status" value="1"/>
</dbReference>
<dbReference type="Pfam" id="PF16030">
    <property type="entry name" value="GD_N"/>
    <property type="match status" value="1"/>
</dbReference>
<dbReference type="InterPro" id="IPR043504">
    <property type="entry name" value="Peptidase_S1_PA_chymotrypsin"/>
</dbReference>
<evidence type="ECO:0000259" key="4">
    <source>
        <dbReference type="PROSITE" id="PS50240"/>
    </source>
</evidence>
<feature type="domain" description="Peptidase S1" evidence="4">
    <location>
        <begin position="338"/>
        <end position="581"/>
    </location>
</feature>
<evidence type="ECO:0000256" key="2">
    <source>
        <dbReference type="ARBA" id="ARBA00024195"/>
    </source>
</evidence>
<evidence type="ECO:0000313" key="5">
    <source>
        <dbReference type="EMBL" id="CAG9805013.1"/>
    </source>
</evidence>
<dbReference type="OrthoDB" id="7758033at2759"/>
<dbReference type="InterPro" id="IPR031986">
    <property type="entry name" value="GD_N"/>
</dbReference>
<dbReference type="GO" id="GO:0004252">
    <property type="term" value="F:serine-type endopeptidase activity"/>
    <property type="evidence" value="ECO:0007669"/>
    <property type="project" value="InterPro"/>
</dbReference>
<dbReference type="EMBL" id="OU895878">
    <property type="protein sequence ID" value="CAG9805013.1"/>
    <property type="molecule type" value="Genomic_DNA"/>
</dbReference>
<dbReference type="GO" id="GO:0006508">
    <property type="term" value="P:proteolysis"/>
    <property type="evidence" value="ECO:0007669"/>
    <property type="project" value="InterPro"/>
</dbReference>
<dbReference type="PROSITE" id="PS00134">
    <property type="entry name" value="TRYPSIN_HIS"/>
    <property type="match status" value="1"/>
</dbReference>
<dbReference type="SMART" id="SM00020">
    <property type="entry name" value="Tryp_SPc"/>
    <property type="match status" value="1"/>
</dbReference>
<feature type="signal peptide" evidence="3">
    <location>
        <begin position="1"/>
        <end position="18"/>
    </location>
</feature>
<sequence>MELYKLISLILLIHESMAQHRRFYGKRHNQNNRNHFGHSHRNHPQFQHFNRNQHQEPLHEPIILASSCPQIDFVRALDNRWYGSFNYNPIRDQKGIKIEIEFNDAVVGFVNDFSHSASRDNRIFVITDDSKMLKRREVLKFNFFVNFNELSALPVILKVKVNDIQLCPDEIVSNECADLEILNNENDSWEGILTIYGHQFNIGRKIDFLFDKDLLAFINDVGDSITNNQKIFSIINEKESRQNSNLVINFQVKFDDFEKVPKLQQIYVDNIQICLTKNDDINRSNLYSTVKTTRKPRSELRLENLPFHLFPNATKIAKEVFNENYECGLSINSLSFRVNGGEIAHDGQFPFHAAIFYNSLYRCAGSLITEKASITAGHCVVNSEKNPLPIKDFHLLFGSVDLDSLKGHERLRKVSKIIKHPSYHHDKVIKQDIALIIVDGSLQFSGYIRPICLNNNLSPIKDKISTDMTVLGFGSTVESLEPSRYLHYGKMTIISRDECTDNIFFALLPEDSTFCAKSNEKGLVCPGDSGGGIVETINNKYYLRGIASITVTGSDGKCSLKNPVSFTDISAFIGWIKENLNK</sequence>
<dbReference type="PROSITE" id="PS50240">
    <property type="entry name" value="TRYPSIN_DOM"/>
    <property type="match status" value="1"/>
</dbReference>
<proteinExistence type="inferred from homology"/>
<dbReference type="PANTHER" id="PTHR24260">
    <property type="match status" value="1"/>
</dbReference>
<dbReference type="Pfam" id="PF00089">
    <property type="entry name" value="Trypsin"/>
    <property type="match status" value="1"/>
</dbReference>
<dbReference type="PANTHER" id="PTHR24260:SF143">
    <property type="entry name" value="SERINE PROTEASE GD-LIKE PROTEIN"/>
    <property type="match status" value="1"/>
</dbReference>
<protein>
    <recommendedName>
        <fullName evidence="4">Peptidase S1 domain-containing protein</fullName>
    </recommendedName>
</protein>
<dbReference type="InterPro" id="IPR009003">
    <property type="entry name" value="Peptidase_S1_PA"/>
</dbReference>
<accession>A0A9N9WTT5</accession>